<reference evidence="3 4" key="1">
    <citation type="submission" date="2019-02" db="EMBL/GenBank/DDBJ databases">
        <title>Deep-cultivation of Planctomycetes and their phenomic and genomic characterization uncovers novel biology.</title>
        <authorList>
            <person name="Wiegand S."/>
            <person name="Jogler M."/>
            <person name="Boedeker C."/>
            <person name="Pinto D."/>
            <person name="Vollmers J."/>
            <person name="Rivas-Marin E."/>
            <person name="Kohn T."/>
            <person name="Peeters S.H."/>
            <person name="Heuer A."/>
            <person name="Rast P."/>
            <person name="Oberbeckmann S."/>
            <person name="Bunk B."/>
            <person name="Jeske O."/>
            <person name="Meyerdierks A."/>
            <person name="Storesund J.E."/>
            <person name="Kallscheuer N."/>
            <person name="Luecker S."/>
            <person name="Lage O.M."/>
            <person name="Pohl T."/>
            <person name="Merkel B.J."/>
            <person name="Hornburger P."/>
            <person name="Mueller R.-W."/>
            <person name="Bruemmer F."/>
            <person name="Labrenz M."/>
            <person name="Spormann A.M."/>
            <person name="Op Den Camp H."/>
            <person name="Overmann J."/>
            <person name="Amann R."/>
            <person name="Jetten M.S.M."/>
            <person name="Mascher T."/>
            <person name="Medema M.H."/>
            <person name="Devos D.P."/>
            <person name="Kaster A.-K."/>
            <person name="Ovreas L."/>
            <person name="Rohde M."/>
            <person name="Galperin M.Y."/>
            <person name="Jogler C."/>
        </authorList>
    </citation>
    <scope>NUCLEOTIDE SEQUENCE [LARGE SCALE GENOMIC DNA]</scope>
    <source>
        <strain evidence="3 4">Pla100</strain>
    </source>
</reference>
<keyword evidence="4" id="KW-1185">Reference proteome</keyword>
<dbReference type="Pfam" id="PF13546">
    <property type="entry name" value="DDE_5"/>
    <property type="match status" value="1"/>
</dbReference>
<feature type="domain" description="Transposase IS701-like DDE" evidence="2">
    <location>
        <begin position="23"/>
        <end position="276"/>
    </location>
</feature>
<gene>
    <name evidence="3" type="ORF">Pla100_59950</name>
</gene>
<evidence type="ECO:0000256" key="1">
    <source>
        <dbReference type="SAM" id="MobiDB-lite"/>
    </source>
</evidence>
<accession>A0A5C5ZIF6</accession>
<feature type="region of interest" description="Disordered" evidence="1">
    <location>
        <begin position="234"/>
        <end position="265"/>
    </location>
</feature>
<name>A0A5C5ZIF6_9BACT</name>
<dbReference type="OrthoDB" id="264094at2"/>
<dbReference type="AlphaFoldDB" id="A0A5C5ZIF6"/>
<dbReference type="RefSeq" id="WP_146582567.1">
    <property type="nucleotide sequence ID" value="NZ_SJPM01000030.1"/>
</dbReference>
<evidence type="ECO:0000259" key="2">
    <source>
        <dbReference type="Pfam" id="PF13546"/>
    </source>
</evidence>
<dbReference type="SUPFAM" id="SSF53098">
    <property type="entry name" value="Ribonuclease H-like"/>
    <property type="match status" value="1"/>
</dbReference>
<evidence type="ECO:0000313" key="3">
    <source>
        <dbReference type="EMBL" id="TWT86968.1"/>
    </source>
</evidence>
<dbReference type="InterPro" id="IPR012337">
    <property type="entry name" value="RNaseH-like_sf"/>
</dbReference>
<organism evidence="3 4">
    <name type="scientific">Neorhodopirellula pilleata</name>
    <dbReference type="NCBI Taxonomy" id="2714738"/>
    <lineage>
        <taxon>Bacteria</taxon>
        <taxon>Pseudomonadati</taxon>
        <taxon>Planctomycetota</taxon>
        <taxon>Planctomycetia</taxon>
        <taxon>Pirellulales</taxon>
        <taxon>Pirellulaceae</taxon>
        <taxon>Neorhodopirellula</taxon>
    </lineage>
</organism>
<comment type="caution">
    <text evidence="3">The sequence shown here is derived from an EMBL/GenBank/DDBJ whole genome shotgun (WGS) entry which is preliminary data.</text>
</comment>
<dbReference type="InterPro" id="IPR038721">
    <property type="entry name" value="IS701-like_DDE_dom"/>
</dbReference>
<protein>
    <recommendedName>
        <fullName evidence="2">Transposase IS701-like DDE domain-containing protein</fullName>
    </recommendedName>
</protein>
<proteinExistence type="predicted"/>
<dbReference type="EMBL" id="SJPM01000030">
    <property type="protein sequence ID" value="TWT86968.1"/>
    <property type="molecule type" value="Genomic_DNA"/>
</dbReference>
<dbReference type="Proteomes" id="UP000316213">
    <property type="component" value="Unassembled WGS sequence"/>
</dbReference>
<sequence length="358" mass="40143">MIRVPRDFKPLLDDLSAAVAKPQTARRLVLFFAASVLVVGDHTVSAVLRLLSLIEPVNPSTFHRLFSHRRWNATRLAKVVACFVINRFVPHGPIKVVGDETVDGHRGKKVYGKARHRDAVRSSHSHTVFRYGHKWIVLAILVELPYATRPFALPILVALYRDKKTCAAERRRHKTAAEIMCGLLAVLMHWFPERKFIFAGDNAYGTHSMARFAAKHAERLTLVSKIVADANLFEPPPKRKAGKNGRPPVKGRSLPSPEAVAKSGKGGKKMRVRWYGGGWRNVKVFTGVGCWYKSGKGIVSIRWVYVIDLDGTHRNECFFATDPALSPEAIIEMYGGRWNIEITQAECVSRTSLYRLAA</sequence>
<evidence type="ECO:0000313" key="4">
    <source>
        <dbReference type="Proteomes" id="UP000316213"/>
    </source>
</evidence>